<dbReference type="EMBL" id="NOXF01000017">
    <property type="protein sequence ID" value="PEQ23381.1"/>
    <property type="molecule type" value="Genomic_DNA"/>
</dbReference>
<accession>A0A855A1Q3</accession>
<dbReference type="PROSITE" id="PS50943">
    <property type="entry name" value="HTH_CROC1"/>
    <property type="match status" value="1"/>
</dbReference>
<dbReference type="SMART" id="SM00530">
    <property type="entry name" value="HTH_XRE"/>
    <property type="match status" value="1"/>
</dbReference>
<keyword evidence="3" id="KW-1185">Reference proteome</keyword>
<protein>
    <submittedName>
        <fullName evidence="2">XRE family transcriptional regulator</fullName>
    </submittedName>
</protein>
<dbReference type="AlphaFoldDB" id="A0A855A1Q3"/>
<dbReference type="Gene3D" id="1.10.260.40">
    <property type="entry name" value="lambda repressor-like DNA-binding domains"/>
    <property type="match status" value="1"/>
</dbReference>
<sequence length="121" mass="13993">MNEMYNRIEDLCKSQGINMTQMCKEAGIPRGNLTDLKNGRTAILSTKNLGKISNYFQVSMDYLLGNEQKKEPTTKSDELDLQLEGIDFALFGEVKEMTDEQKQDVLDYIKFKKSQQKREQE</sequence>
<dbReference type="GO" id="GO:0003677">
    <property type="term" value="F:DNA binding"/>
    <property type="evidence" value="ECO:0007669"/>
    <property type="project" value="InterPro"/>
</dbReference>
<organism evidence="2 3">
    <name type="scientific">[Clostridium] leptum DSM 753</name>
    <dbReference type="NCBI Taxonomy" id="428125"/>
    <lineage>
        <taxon>Bacteria</taxon>
        <taxon>Bacillati</taxon>
        <taxon>Bacillota</taxon>
        <taxon>Clostridia</taxon>
        <taxon>Eubacteriales</taxon>
        <taxon>Oscillospiraceae</taxon>
        <taxon>Oscillospiraceae incertae sedis</taxon>
    </lineage>
</organism>
<comment type="caution">
    <text evidence="2">The sequence shown here is derived from an EMBL/GenBank/DDBJ whole genome shotgun (WGS) entry which is preliminary data.</text>
</comment>
<feature type="domain" description="HTH cro/C1-type" evidence="1">
    <location>
        <begin position="8"/>
        <end position="63"/>
    </location>
</feature>
<dbReference type="InterPro" id="IPR001387">
    <property type="entry name" value="Cro/C1-type_HTH"/>
</dbReference>
<dbReference type="OrthoDB" id="1863057at2"/>
<proteinExistence type="predicted"/>
<dbReference type="SUPFAM" id="SSF47413">
    <property type="entry name" value="lambda repressor-like DNA-binding domains"/>
    <property type="match status" value="1"/>
</dbReference>
<dbReference type="CDD" id="cd00093">
    <property type="entry name" value="HTH_XRE"/>
    <property type="match status" value="1"/>
</dbReference>
<dbReference type="InterPro" id="IPR010982">
    <property type="entry name" value="Lambda_DNA-bd_dom_sf"/>
</dbReference>
<dbReference type="Proteomes" id="UP000220611">
    <property type="component" value="Unassembled WGS sequence"/>
</dbReference>
<evidence type="ECO:0000259" key="1">
    <source>
        <dbReference type="PROSITE" id="PS50943"/>
    </source>
</evidence>
<evidence type="ECO:0000313" key="2">
    <source>
        <dbReference type="EMBL" id="PEQ23381.1"/>
    </source>
</evidence>
<name>A0A855A1Q3_9FIRM</name>
<reference evidence="2 3" key="1">
    <citation type="submission" date="2017-07" db="EMBL/GenBank/DDBJ databases">
        <title>Prevalence of linear plasmids in Cutibacterium (Propionibacterium) acnes isolates obtained from prostatic tissue.</title>
        <authorList>
            <person name="Davidsson S."/>
            <person name="Carlsson J."/>
            <person name="Molling P."/>
            <person name="Andren O."/>
            <person name="Andersson S.-O."/>
            <person name="Brzuszkiewicz E."/>
            <person name="Poehlein A."/>
            <person name="Al-Zeer M."/>
            <person name="Brinkmann V."/>
            <person name="Scavenius C."/>
            <person name="Nazipi S."/>
            <person name="Soderquist B."/>
            <person name="Bruggemann H."/>
        </authorList>
    </citation>
    <scope>NUCLEOTIDE SEQUENCE [LARGE SCALE GENOMIC DNA]</scope>
    <source>
        <strain evidence="2 3">DSM 753</strain>
    </source>
</reference>
<evidence type="ECO:0000313" key="3">
    <source>
        <dbReference type="Proteomes" id="UP000220611"/>
    </source>
</evidence>
<dbReference type="Pfam" id="PF01381">
    <property type="entry name" value="HTH_3"/>
    <property type="match status" value="1"/>
</dbReference>
<gene>
    <name evidence="2" type="ORF">CH238_13950</name>
</gene>